<dbReference type="SUPFAM" id="SSF109604">
    <property type="entry name" value="HD-domain/PDEase-like"/>
    <property type="match status" value="1"/>
</dbReference>
<dbReference type="AlphaFoldDB" id="A0A7W8H8J5"/>
<dbReference type="Proteomes" id="UP000543642">
    <property type="component" value="Unassembled WGS sequence"/>
</dbReference>
<proteinExistence type="predicted"/>
<gene>
    <name evidence="1" type="ORF">HNP82_000999</name>
</gene>
<name>A0A7W8H8J5_9FIRM</name>
<comment type="caution">
    <text evidence="1">The sequence shown here is derived from an EMBL/GenBank/DDBJ whole genome shotgun (WGS) entry which is preliminary data.</text>
</comment>
<accession>A0A7W8H8J5</accession>
<dbReference type="RefSeq" id="WP_183772135.1">
    <property type="nucleotide sequence ID" value="NZ_JACHFW010000003.1"/>
</dbReference>
<dbReference type="GO" id="GO:0016787">
    <property type="term" value="F:hydrolase activity"/>
    <property type="evidence" value="ECO:0007669"/>
    <property type="project" value="UniProtKB-KW"/>
</dbReference>
<dbReference type="Gene3D" id="1.10.3210.10">
    <property type="entry name" value="Hypothetical protein af1432"/>
    <property type="match status" value="1"/>
</dbReference>
<protein>
    <submittedName>
        <fullName evidence="1">(P)ppGpp synthase/HD superfamily hydrolase</fullName>
    </submittedName>
</protein>
<dbReference type="EMBL" id="JACHFW010000003">
    <property type="protein sequence ID" value="MBB5263894.1"/>
    <property type="molecule type" value="Genomic_DNA"/>
</dbReference>
<keyword evidence="2" id="KW-1185">Reference proteome</keyword>
<reference evidence="1 2" key="1">
    <citation type="submission" date="2020-08" db="EMBL/GenBank/DDBJ databases">
        <title>Genomic Encyclopedia of Type Strains, Phase IV (KMG-IV): sequencing the most valuable type-strain genomes for metagenomic binning, comparative biology and taxonomic classification.</title>
        <authorList>
            <person name="Goeker M."/>
        </authorList>
    </citation>
    <scope>NUCLEOTIDE SEQUENCE [LARGE SCALE GENOMIC DNA]</scope>
    <source>
        <strain evidence="1 2">DSM 106146</strain>
    </source>
</reference>
<sequence>MDKLLNKCIEFAQMAHKGQRDKGGADYIGHPLRVMEQMDTTEEKIVAVLHDILEDTYYTITDLYSILGIPDNLIESLILLKRRKGENYMTYIQSLTKDPMAVAVKIADLKDNMDLSRLPAVTDHDLERQKRYAEALETLYAAQAQ</sequence>
<keyword evidence="1" id="KW-0378">Hydrolase</keyword>
<evidence type="ECO:0000313" key="1">
    <source>
        <dbReference type="EMBL" id="MBB5263894.1"/>
    </source>
</evidence>
<evidence type="ECO:0000313" key="2">
    <source>
        <dbReference type="Proteomes" id="UP000543642"/>
    </source>
</evidence>
<organism evidence="1 2">
    <name type="scientific">Catenibacillus scindens</name>
    <dbReference type="NCBI Taxonomy" id="673271"/>
    <lineage>
        <taxon>Bacteria</taxon>
        <taxon>Bacillati</taxon>
        <taxon>Bacillota</taxon>
        <taxon>Clostridia</taxon>
        <taxon>Lachnospirales</taxon>
        <taxon>Lachnospiraceae</taxon>
        <taxon>Catenibacillus</taxon>
    </lineage>
</organism>